<evidence type="ECO:0000313" key="3">
    <source>
        <dbReference type="Proteomes" id="UP001209535"/>
    </source>
</evidence>
<reference evidence="2 3" key="1">
    <citation type="submission" date="2022-10" db="EMBL/GenBank/DDBJ databases">
        <title>Defluviimonas sp. nov., isolated from ocean surface sediments.</title>
        <authorList>
            <person name="He W."/>
            <person name="Wang L."/>
            <person name="Zhang D.-F."/>
        </authorList>
    </citation>
    <scope>NUCLEOTIDE SEQUENCE [LARGE SCALE GENOMIC DNA]</scope>
    <source>
        <strain evidence="2 3">WL0024</strain>
    </source>
</reference>
<evidence type="ECO:0000313" key="2">
    <source>
        <dbReference type="EMBL" id="MCU9849860.1"/>
    </source>
</evidence>
<dbReference type="RefSeq" id="WP_263339136.1">
    <property type="nucleotide sequence ID" value="NZ_JAOVQO010000018.1"/>
</dbReference>
<name>A0ABT2X897_9RHOB</name>
<accession>A0ABT2X897</accession>
<keyword evidence="3" id="KW-1185">Reference proteome</keyword>
<proteinExistence type="predicted"/>
<comment type="caution">
    <text evidence="2">The sequence shown here is derived from an EMBL/GenBank/DDBJ whole genome shotgun (WGS) entry which is preliminary data.</text>
</comment>
<gene>
    <name evidence="2" type="ORF">OEZ60_17820</name>
</gene>
<keyword evidence="1" id="KW-1133">Transmembrane helix</keyword>
<feature type="transmembrane region" description="Helical" evidence="1">
    <location>
        <begin position="7"/>
        <end position="23"/>
    </location>
</feature>
<dbReference type="Proteomes" id="UP001209535">
    <property type="component" value="Unassembled WGS sequence"/>
</dbReference>
<protein>
    <submittedName>
        <fullName evidence="2">Uncharacterized protein</fullName>
    </submittedName>
</protein>
<sequence>MRGVRGIIYAAAILLIALKGHLVDSWLTPVGAVLSGAATAGGLFLLVAPASILPKVLPLILLASALVLSTVQSDSDAWGLFTTSSLAGLLLSNFFLEKNPTS</sequence>
<evidence type="ECO:0000256" key="1">
    <source>
        <dbReference type="SAM" id="Phobius"/>
    </source>
</evidence>
<feature type="transmembrane region" description="Helical" evidence="1">
    <location>
        <begin position="29"/>
        <end position="47"/>
    </location>
</feature>
<keyword evidence="1" id="KW-0812">Transmembrane</keyword>
<feature type="transmembrane region" description="Helical" evidence="1">
    <location>
        <begin position="77"/>
        <end position="96"/>
    </location>
</feature>
<organism evidence="2 3">
    <name type="scientific">Albidovulum salinarum</name>
    <dbReference type="NCBI Taxonomy" id="2984153"/>
    <lineage>
        <taxon>Bacteria</taxon>
        <taxon>Pseudomonadati</taxon>
        <taxon>Pseudomonadota</taxon>
        <taxon>Alphaproteobacteria</taxon>
        <taxon>Rhodobacterales</taxon>
        <taxon>Paracoccaceae</taxon>
        <taxon>Albidovulum</taxon>
    </lineage>
</organism>
<dbReference type="EMBL" id="JAOVQO010000018">
    <property type="protein sequence ID" value="MCU9849860.1"/>
    <property type="molecule type" value="Genomic_DNA"/>
</dbReference>
<keyword evidence="1" id="KW-0472">Membrane</keyword>